<dbReference type="InterPro" id="IPR032867">
    <property type="entry name" value="DYW_dom"/>
</dbReference>
<keyword evidence="3" id="KW-1185">Reference proteome</keyword>
<comment type="caution">
    <text evidence="2">The sequence shown here is derived from an EMBL/GenBank/DDBJ whole genome shotgun (WGS) entry which is preliminary data.</text>
</comment>
<evidence type="ECO:0000313" key="2">
    <source>
        <dbReference type="EMBL" id="KAF9602626.1"/>
    </source>
</evidence>
<dbReference type="EMBL" id="JADFTS010000006">
    <property type="protein sequence ID" value="KAF9602626.1"/>
    <property type="molecule type" value="Genomic_DNA"/>
</dbReference>
<dbReference type="Proteomes" id="UP000631114">
    <property type="component" value="Unassembled WGS sequence"/>
</dbReference>
<reference evidence="2 3" key="1">
    <citation type="submission" date="2020-10" db="EMBL/GenBank/DDBJ databases">
        <title>The Coptis chinensis genome and diversification of protoberbering-type alkaloids.</title>
        <authorList>
            <person name="Wang B."/>
            <person name="Shu S."/>
            <person name="Song C."/>
            <person name="Liu Y."/>
        </authorList>
    </citation>
    <scope>NUCLEOTIDE SEQUENCE [LARGE SCALE GENOMIC DNA]</scope>
    <source>
        <strain evidence="2">HL-2020</strain>
        <tissue evidence="2">Leaf</tissue>
    </source>
</reference>
<sequence>MILDTKVVLLDMDEAKRSMYVLYHHSEKLAISFGLMNTPPGTPIRIMKNLRICEVRYNERYSGLEQCELTNVFPI</sequence>
<feature type="domain" description="DYW" evidence="1">
    <location>
        <begin position="4"/>
        <end position="54"/>
    </location>
</feature>
<dbReference type="GO" id="GO:0008270">
    <property type="term" value="F:zinc ion binding"/>
    <property type="evidence" value="ECO:0007669"/>
    <property type="project" value="InterPro"/>
</dbReference>
<accession>A0A835HN07</accession>
<protein>
    <recommendedName>
        <fullName evidence="1">DYW domain-containing protein</fullName>
    </recommendedName>
</protein>
<feature type="non-terminal residue" evidence="2">
    <location>
        <position position="75"/>
    </location>
</feature>
<proteinExistence type="predicted"/>
<evidence type="ECO:0000313" key="3">
    <source>
        <dbReference type="Proteomes" id="UP000631114"/>
    </source>
</evidence>
<evidence type="ECO:0000259" key="1">
    <source>
        <dbReference type="Pfam" id="PF14432"/>
    </source>
</evidence>
<name>A0A835HN07_9MAGN</name>
<dbReference type="OrthoDB" id="1932464at2759"/>
<dbReference type="Pfam" id="PF14432">
    <property type="entry name" value="DYW_deaminase"/>
    <property type="match status" value="1"/>
</dbReference>
<gene>
    <name evidence="2" type="ORF">IFM89_030514</name>
</gene>
<organism evidence="2 3">
    <name type="scientific">Coptis chinensis</name>
    <dbReference type="NCBI Taxonomy" id="261450"/>
    <lineage>
        <taxon>Eukaryota</taxon>
        <taxon>Viridiplantae</taxon>
        <taxon>Streptophyta</taxon>
        <taxon>Embryophyta</taxon>
        <taxon>Tracheophyta</taxon>
        <taxon>Spermatophyta</taxon>
        <taxon>Magnoliopsida</taxon>
        <taxon>Ranunculales</taxon>
        <taxon>Ranunculaceae</taxon>
        <taxon>Coptidoideae</taxon>
        <taxon>Coptis</taxon>
    </lineage>
</organism>
<dbReference type="AlphaFoldDB" id="A0A835HN07"/>